<gene>
    <name evidence="3" type="ORF">FRC96_00300</name>
</gene>
<evidence type="ECO:0000256" key="1">
    <source>
        <dbReference type="SAM" id="MobiDB-lite"/>
    </source>
</evidence>
<feature type="region of interest" description="Disordered" evidence="1">
    <location>
        <begin position="204"/>
        <end position="233"/>
    </location>
</feature>
<evidence type="ECO:0000259" key="2">
    <source>
        <dbReference type="SMART" id="SM01321"/>
    </source>
</evidence>
<comment type="caution">
    <text evidence="3">The sequence shown here is derived from an EMBL/GenBank/DDBJ whole genome shotgun (WGS) entry which is preliminary data.</text>
</comment>
<dbReference type="GO" id="GO:0004803">
    <property type="term" value="F:transposase activity"/>
    <property type="evidence" value="ECO:0007669"/>
    <property type="project" value="InterPro"/>
</dbReference>
<evidence type="ECO:0000313" key="4">
    <source>
        <dbReference type="Proteomes" id="UP000321046"/>
    </source>
</evidence>
<dbReference type="GO" id="GO:0003677">
    <property type="term" value="F:DNA binding"/>
    <property type="evidence" value="ECO:0007669"/>
    <property type="project" value="InterPro"/>
</dbReference>
<sequence length="315" mass="35596">MTLPRRQLPNEVVSLVRRTHRREYTLTPGDMTNEIVAYQMAIAASEHQQSVHAVVAMCNHIHTIVHDHNATRSDFMRDLNAGIARAMNRSLGTFGSFWDSDGYGEVLLLNLTAIEQQIVYTCLNPVATGEVDSLDEWPGFIVRPRDWGKPVRVSKPECFYGDDRPDVAEFTPQPPPGYENRSLDEVIEYFENLIEEGRQKLLAARPEARPKKKPFTPPAPHEAPSTPVSRERTRPRFAAGDPALIAQAREQYRGFLELYRRQRKKWLKGAKPRRCVFPPGTVWLRKHSPVLCAPPPPVSLGVFPPRPTEAPPVAA</sequence>
<dbReference type="EMBL" id="VOSL01000002">
    <property type="protein sequence ID" value="TXD44557.1"/>
    <property type="molecule type" value="Genomic_DNA"/>
</dbReference>
<dbReference type="InterPro" id="IPR002686">
    <property type="entry name" value="Transposase_17"/>
</dbReference>
<dbReference type="AlphaFoldDB" id="A0A5C6XI40"/>
<accession>A0A5C6XI40</accession>
<feature type="domain" description="Transposase IS200-like" evidence="2">
    <location>
        <begin position="8"/>
        <end position="117"/>
    </location>
</feature>
<dbReference type="Proteomes" id="UP000321046">
    <property type="component" value="Unassembled WGS sequence"/>
</dbReference>
<proteinExistence type="predicted"/>
<dbReference type="SUPFAM" id="SSF143422">
    <property type="entry name" value="Transposase IS200-like"/>
    <property type="match status" value="1"/>
</dbReference>
<organism evidence="3 4">
    <name type="scientific">Lujinxingia vulgaris</name>
    <dbReference type="NCBI Taxonomy" id="2600176"/>
    <lineage>
        <taxon>Bacteria</taxon>
        <taxon>Deltaproteobacteria</taxon>
        <taxon>Bradymonadales</taxon>
        <taxon>Lujinxingiaceae</taxon>
        <taxon>Lujinxingia</taxon>
    </lineage>
</organism>
<dbReference type="PANTHER" id="PTHR34322">
    <property type="entry name" value="TRANSPOSASE, Y1_TNP DOMAIN-CONTAINING"/>
    <property type="match status" value="1"/>
</dbReference>
<dbReference type="SMART" id="SM01321">
    <property type="entry name" value="Y1_Tnp"/>
    <property type="match status" value="1"/>
</dbReference>
<dbReference type="GO" id="GO:0006313">
    <property type="term" value="P:DNA transposition"/>
    <property type="evidence" value="ECO:0007669"/>
    <property type="project" value="InterPro"/>
</dbReference>
<dbReference type="Gene3D" id="3.30.70.1290">
    <property type="entry name" value="Transposase IS200-like"/>
    <property type="match status" value="1"/>
</dbReference>
<protein>
    <recommendedName>
        <fullName evidence="2">Transposase IS200-like domain-containing protein</fullName>
    </recommendedName>
</protein>
<dbReference type="RefSeq" id="WP_146972050.1">
    <property type="nucleotide sequence ID" value="NZ_VOSL01000002.1"/>
</dbReference>
<dbReference type="OrthoDB" id="9800147at2"/>
<feature type="region of interest" description="Disordered" evidence="1">
    <location>
        <begin position="295"/>
        <end position="315"/>
    </location>
</feature>
<reference evidence="3 4" key="1">
    <citation type="submission" date="2019-08" db="EMBL/GenBank/DDBJ databases">
        <title>Bradymonadales sp. TMQ2.</title>
        <authorList>
            <person name="Liang Q."/>
        </authorList>
    </citation>
    <scope>NUCLEOTIDE SEQUENCE [LARGE SCALE GENOMIC DNA]</scope>
    <source>
        <strain evidence="3 4">TMQ2</strain>
    </source>
</reference>
<evidence type="ECO:0000313" key="3">
    <source>
        <dbReference type="EMBL" id="TXD44557.1"/>
    </source>
</evidence>
<dbReference type="InterPro" id="IPR036515">
    <property type="entry name" value="Transposase_17_sf"/>
</dbReference>
<dbReference type="PANTHER" id="PTHR34322:SF2">
    <property type="entry name" value="TRANSPOSASE IS200-LIKE DOMAIN-CONTAINING PROTEIN"/>
    <property type="match status" value="1"/>
</dbReference>
<name>A0A5C6XI40_9DELT</name>